<keyword evidence="1" id="KW-0489">Methyltransferase</keyword>
<dbReference type="PANTHER" id="PTHR43464:SF19">
    <property type="entry name" value="UBIQUINONE BIOSYNTHESIS O-METHYLTRANSFERASE, MITOCHONDRIAL"/>
    <property type="match status" value="1"/>
</dbReference>
<accession>A0ABQ2ZVI4</accession>
<dbReference type="InterPro" id="IPR041698">
    <property type="entry name" value="Methyltransf_25"/>
</dbReference>
<organism evidence="5 6">
    <name type="scientific">Streptomyces xanthochromogenes</name>
    <dbReference type="NCBI Taxonomy" id="67384"/>
    <lineage>
        <taxon>Bacteria</taxon>
        <taxon>Bacillati</taxon>
        <taxon>Actinomycetota</taxon>
        <taxon>Actinomycetes</taxon>
        <taxon>Kitasatosporales</taxon>
        <taxon>Streptomycetaceae</taxon>
        <taxon>Streptomyces</taxon>
    </lineage>
</organism>
<feature type="domain" description="Methyltransferase" evidence="4">
    <location>
        <begin position="51"/>
        <end position="150"/>
    </location>
</feature>
<dbReference type="EMBL" id="BMUU01000003">
    <property type="protein sequence ID" value="GGY27199.1"/>
    <property type="molecule type" value="Genomic_DNA"/>
</dbReference>
<name>A0ABQ2ZVI4_9ACTN</name>
<evidence type="ECO:0000256" key="3">
    <source>
        <dbReference type="ARBA" id="ARBA00022691"/>
    </source>
</evidence>
<dbReference type="PANTHER" id="PTHR43464">
    <property type="entry name" value="METHYLTRANSFERASE"/>
    <property type="match status" value="1"/>
</dbReference>
<dbReference type="CDD" id="cd02440">
    <property type="entry name" value="AdoMet_MTases"/>
    <property type="match status" value="1"/>
</dbReference>
<evidence type="ECO:0000313" key="6">
    <source>
        <dbReference type="Proteomes" id="UP000600946"/>
    </source>
</evidence>
<dbReference type="Proteomes" id="UP000600946">
    <property type="component" value="Unassembled WGS sequence"/>
</dbReference>
<gene>
    <name evidence="5" type="ORF">GCM10010326_20940</name>
</gene>
<dbReference type="SUPFAM" id="SSF53335">
    <property type="entry name" value="S-adenosyl-L-methionine-dependent methyltransferases"/>
    <property type="match status" value="1"/>
</dbReference>
<sequence>MLTKDHADWGYTASTGLGFTHRTIVDAHFRACEEPYLALLGQAGLRPGDHVLDAGCGTGDFLPHLAALVGGEGRVTAVDLAAENAALAAERAAALRLPCPTEVRTADLLDLPYPDDTFDAAWCANTVQYLDDDELARALAELRRVVRPGGTLAVKDLDAHLITARPGDPYLFADFFRTAGAQPGYARQLLRTRELYRHLKRAGLTDVRQRTVLIEHHAPLTPAAQDYYKAACAQLARQALVSDPDGPWQRFADPAGPAHPLDDPDGYISEGNVLALGTVPRP</sequence>
<comment type="caution">
    <text evidence="5">The sequence shown here is derived from an EMBL/GenBank/DDBJ whole genome shotgun (WGS) entry which is preliminary data.</text>
</comment>
<keyword evidence="3" id="KW-0949">S-adenosyl-L-methionine</keyword>
<evidence type="ECO:0000259" key="4">
    <source>
        <dbReference type="Pfam" id="PF13649"/>
    </source>
</evidence>
<dbReference type="RefSeq" id="WP_190026860.1">
    <property type="nucleotide sequence ID" value="NZ_BMUU01000003.1"/>
</dbReference>
<keyword evidence="6" id="KW-1185">Reference proteome</keyword>
<dbReference type="InterPro" id="IPR029063">
    <property type="entry name" value="SAM-dependent_MTases_sf"/>
</dbReference>
<evidence type="ECO:0000256" key="2">
    <source>
        <dbReference type="ARBA" id="ARBA00022679"/>
    </source>
</evidence>
<reference evidence="6" key="1">
    <citation type="journal article" date="2019" name="Int. J. Syst. Evol. Microbiol.">
        <title>The Global Catalogue of Microorganisms (GCM) 10K type strain sequencing project: providing services to taxonomists for standard genome sequencing and annotation.</title>
        <authorList>
            <consortium name="The Broad Institute Genomics Platform"/>
            <consortium name="The Broad Institute Genome Sequencing Center for Infectious Disease"/>
            <person name="Wu L."/>
            <person name="Ma J."/>
        </authorList>
    </citation>
    <scope>NUCLEOTIDE SEQUENCE [LARGE SCALE GENOMIC DNA]</scope>
    <source>
        <strain evidence="6">JCM 4594</strain>
    </source>
</reference>
<evidence type="ECO:0000256" key="1">
    <source>
        <dbReference type="ARBA" id="ARBA00022603"/>
    </source>
</evidence>
<dbReference type="GeneID" id="96290084"/>
<evidence type="ECO:0000313" key="5">
    <source>
        <dbReference type="EMBL" id="GGY27199.1"/>
    </source>
</evidence>
<dbReference type="Pfam" id="PF13649">
    <property type="entry name" value="Methyltransf_25"/>
    <property type="match status" value="1"/>
</dbReference>
<keyword evidence="2" id="KW-0808">Transferase</keyword>
<proteinExistence type="predicted"/>
<dbReference type="Gene3D" id="3.40.50.150">
    <property type="entry name" value="Vaccinia Virus protein VP39"/>
    <property type="match status" value="1"/>
</dbReference>
<protein>
    <recommendedName>
        <fullName evidence="4">Methyltransferase domain-containing protein</fullName>
    </recommendedName>
</protein>